<protein>
    <submittedName>
        <fullName evidence="1">Uncharacterized protein</fullName>
    </submittedName>
</protein>
<name>A0A401HBT9_AERPX</name>
<feature type="non-terminal residue" evidence="1">
    <location>
        <position position="1"/>
    </location>
</feature>
<reference evidence="1 2" key="1">
    <citation type="submission" date="2017-02" db="EMBL/GenBank/DDBJ databases">
        <title>isolation and characterization of a novel temperate virus Aeropyrum globular virus 1 infecting hyperthermophilic archaeon Aeropyrum.</title>
        <authorList>
            <person name="Yumiya M."/>
            <person name="Yoshida T."/>
            <person name="Sako Y."/>
        </authorList>
    </citation>
    <scope>NUCLEOTIDE SEQUENCE [LARGE SCALE GENOMIC DNA]</scope>
    <source>
        <strain evidence="1 2">YK1-12-2013</strain>
    </source>
</reference>
<dbReference type="AlphaFoldDB" id="A0A401HBT9"/>
<evidence type="ECO:0000313" key="2">
    <source>
        <dbReference type="Proteomes" id="UP000291213"/>
    </source>
</evidence>
<accession>A0A401HBT9</accession>
<evidence type="ECO:0000313" key="1">
    <source>
        <dbReference type="EMBL" id="GBF09850.1"/>
    </source>
</evidence>
<feature type="non-terminal residue" evidence="1">
    <location>
        <position position="68"/>
    </location>
</feature>
<dbReference type="EMBL" id="BDMD01000131">
    <property type="protein sequence ID" value="GBF09850.1"/>
    <property type="molecule type" value="Genomic_DNA"/>
</dbReference>
<comment type="caution">
    <text evidence="1">The sequence shown here is derived from an EMBL/GenBank/DDBJ whole genome shotgun (WGS) entry which is preliminary data.</text>
</comment>
<proteinExistence type="predicted"/>
<organism evidence="1 2">
    <name type="scientific">Aeropyrum pernix</name>
    <dbReference type="NCBI Taxonomy" id="56636"/>
    <lineage>
        <taxon>Archaea</taxon>
        <taxon>Thermoproteota</taxon>
        <taxon>Thermoprotei</taxon>
        <taxon>Desulfurococcales</taxon>
        <taxon>Desulfurococcaceae</taxon>
        <taxon>Aeropyrum</taxon>
    </lineage>
</organism>
<gene>
    <name evidence="1" type="ORF">apy_15750</name>
</gene>
<sequence length="68" mass="7678">NFSQFELAINNGNSSSAGLILKLSNVTVEAGDVIAPHLYDWVFDGVDDYVESLDYLYLYDKRAIAIWF</sequence>
<dbReference type="Proteomes" id="UP000291213">
    <property type="component" value="Unassembled WGS sequence"/>
</dbReference>